<accession>A0AAN9UY29</accession>
<dbReference type="PANTHER" id="PTHR23501">
    <property type="entry name" value="MAJOR FACILITATOR SUPERFAMILY"/>
    <property type="match status" value="1"/>
</dbReference>
<proteinExistence type="predicted"/>
<name>A0AAN9UY29_9PEZI</name>
<feature type="transmembrane region" description="Helical" evidence="6">
    <location>
        <begin position="146"/>
        <end position="166"/>
    </location>
</feature>
<dbReference type="PANTHER" id="PTHR23501:SF201">
    <property type="entry name" value="MFS AFLATOXIN EFFLUX PUMP"/>
    <property type="match status" value="1"/>
</dbReference>
<sequence length="476" mass="51434">MPPARDDSEKAADGVEPALQFVDETEKNFQPKTVKFWAIFVSLFLVLFIVGLDRTIVGTAIPEITQEFDSLGDIGWYGSAYQLTTAASQLVFGRVYKFYDTKKVHPASEFKSPGTDPVTRIFFICLFVFEIGSLVCGVAPNSIALIIGRAIAGLGGAGLFTGVMLITIPMIPLRNRPAFQGMFGAVFGLSAILGPLIGGGFTDGITWRWCFYINLPIGGLAMLCLIFFLRIPKNQVESATAWNHFVRLDPLGTFFFVPSIVCLLLALQWGGSTYAWDSWRVILLLVVFGVLLLAFVAVQILMPDTATVPASIITRRSILAGAIFMFCLSGAMMMTVYYVPLWFQIVQGLGGAIFTSVGQNLLTSRLISQISDIPGIDPAQVVSEGASDLLTTVPSRYQMQVKEAYNTSVATIFLCGMGLALGAVVSSLFMEWKSIKKTGLGGPPGAQPASEPTQQSQPLESGSNPISETPSLKETL</sequence>
<feature type="transmembrane region" description="Helical" evidence="6">
    <location>
        <begin position="250"/>
        <end position="269"/>
    </location>
</feature>
<comment type="caution">
    <text evidence="8">The sequence shown here is derived from an EMBL/GenBank/DDBJ whole genome shotgun (WGS) entry which is preliminary data.</text>
</comment>
<keyword evidence="3 6" id="KW-1133">Transmembrane helix</keyword>
<keyword evidence="2 6" id="KW-0812">Transmembrane</keyword>
<feature type="transmembrane region" description="Helical" evidence="6">
    <location>
        <begin position="409"/>
        <end position="430"/>
    </location>
</feature>
<gene>
    <name evidence="8" type="ORF">SLS62_002808</name>
</gene>
<evidence type="ECO:0000256" key="4">
    <source>
        <dbReference type="ARBA" id="ARBA00023136"/>
    </source>
</evidence>
<evidence type="ECO:0000259" key="7">
    <source>
        <dbReference type="PROSITE" id="PS50850"/>
    </source>
</evidence>
<feature type="transmembrane region" description="Helical" evidence="6">
    <location>
        <begin position="209"/>
        <end position="229"/>
    </location>
</feature>
<feature type="region of interest" description="Disordered" evidence="5">
    <location>
        <begin position="439"/>
        <end position="476"/>
    </location>
</feature>
<dbReference type="Pfam" id="PF07690">
    <property type="entry name" value="MFS_1"/>
    <property type="match status" value="1"/>
</dbReference>
<comment type="subcellular location">
    <subcellularLocation>
        <location evidence="1">Membrane</location>
        <topology evidence="1">Multi-pass membrane protein</topology>
    </subcellularLocation>
</comment>
<dbReference type="GO" id="GO:0022857">
    <property type="term" value="F:transmembrane transporter activity"/>
    <property type="evidence" value="ECO:0007669"/>
    <property type="project" value="InterPro"/>
</dbReference>
<keyword evidence="9" id="KW-1185">Reference proteome</keyword>
<feature type="compositionally biased region" description="Polar residues" evidence="5">
    <location>
        <begin position="450"/>
        <end position="476"/>
    </location>
</feature>
<evidence type="ECO:0000313" key="8">
    <source>
        <dbReference type="EMBL" id="KAK7755302.1"/>
    </source>
</evidence>
<dbReference type="Proteomes" id="UP001320420">
    <property type="component" value="Unassembled WGS sequence"/>
</dbReference>
<feature type="domain" description="Major facilitator superfamily (MFS) profile" evidence="7">
    <location>
        <begin position="39"/>
        <end position="476"/>
    </location>
</feature>
<feature type="transmembrane region" description="Helical" evidence="6">
    <location>
        <begin position="318"/>
        <end position="339"/>
    </location>
</feature>
<dbReference type="EMBL" id="JAKJXP020000014">
    <property type="protein sequence ID" value="KAK7755302.1"/>
    <property type="molecule type" value="Genomic_DNA"/>
</dbReference>
<evidence type="ECO:0000313" key="9">
    <source>
        <dbReference type="Proteomes" id="UP001320420"/>
    </source>
</evidence>
<feature type="transmembrane region" description="Helical" evidence="6">
    <location>
        <begin position="178"/>
        <end position="197"/>
    </location>
</feature>
<keyword evidence="4 6" id="KW-0472">Membrane</keyword>
<evidence type="ECO:0000256" key="1">
    <source>
        <dbReference type="ARBA" id="ARBA00004141"/>
    </source>
</evidence>
<evidence type="ECO:0000256" key="6">
    <source>
        <dbReference type="SAM" id="Phobius"/>
    </source>
</evidence>
<dbReference type="InterPro" id="IPR011701">
    <property type="entry name" value="MFS"/>
</dbReference>
<dbReference type="AlphaFoldDB" id="A0AAN9UY29"/>
<organism evidence="8 9">
    <name type="scientific">Diatrype stigma</name>
    <dbReference type="NCBI Taxonomy" id="117547"/>
    <lineage>
        <taxon>Eukaryota</taxon>
        <taxon>Fungi</taxon>
        <taxon>Dikarya</taxon>
        <taxon>Ascomycota</taxon>
        <taxon>Pezizomycotina</taxon>
        <taxon>Sordariomycetes</taxon>
        <taxon>Xylariomycetidae</taxon>
        <taxon>Xylariales</taxon>
        <taxon>Diatrypaceae</taxon>
        <taxon>Diatrype</taxon>
    </lineage>
</organism>
<dbReference type="SUPFAM" id="SSF103473">
    <property type="entry name" value="MFS general substrate transporter"/>
    <property type="match status" value="1"/>
</dbReference>
<reference evidence="8 9" key="1">
    <citation type="submission" date="2024-02" db="EMBL/GenBank/DDBJ databases">
        <title>De novo assembly and annotation of 12 fungi associated with fruit tree decline syndrome in Ontario, Canada.</title>
        <authorList>
            <person name="Sulman M."/>
            <person name="Ellouze W."/>
            <person name="Ilyukhin E."/>
        </authorList>
    </citation>
    <scope>NUCLEOTIDE SEQUENCE [LARGE SCALE GENOMIC DNA]</scope>
    <source>
        <strain evidence="8 9">M11/M66-122</strain>
    </source>
</reference>
<evidence type="ECO:0000256" key="2">
    <source>
        <dbReference type="ARBA" id="ARBA00022692"/>
    </source>
</evidence>
<feature type="transmembrane region" description="Helical" evidence="6">
    <location>
        <begin position="34"/>
        <end position="52"/>
    </location>
</feature>
<feature type="transmembrane region" description="Helical" evidence="6">
    <location>
        <begin position="281"/>
        <end position="302"/>
    </location>
</feature>
<dbReference type="InterPro" id="IPR020846">
    <property type="entry name" value="MFS_dom"/>
</dbReference>
<dbReference type="InterPro" id="IPR036259">
    <property type="entry name" value="MFS_trans_sf"/>
</dbReference>
<dbReference type="Gene3D" id="1.20.1250.20">
    <property type="entry name" value="MFS general substrate transporter like domains"/>
    <property type="match status" value="1"/>
</dbReference>
<evidence type="ECO:0000256" key="5">
    <source>
        <dbReference type="SAM" id="MobiDB-lite"/>
    </source>
</evidence>
<dbReference type="PROSITE" id="PS50850">
    <property type="entry name" value="MFS"/>
    <property type="match status" value="1"/>
</dbReference>
<dbReference type="GO" id="GO:0005886">
    <property type="term" value="C:plasma membrane"/>
    <property type="evidence" value="ECO:0007669"/>
    <property type="project" value="TreeGrafter"/>
</dbReference>
<evidence type="ECO:0000256" key="3">
    <source>
        <dbReference type="ARBA" id="ARBA00022989"/>
    </source>
</evidence>
<feature type="transmembrane region" description="Helical" evidence="6">
    <location>
        <begin position="121"/>
        <end position="140"/>
    </location>
</feature>
<protein>
    <recommendedName>
        <fullName evidence="7">Major facilitator superfamily (MFS) profile domain-containing protein</fullName>
    </recommendedName>
</protein>